<evidence type="ECO:0000313" key="1">
    <source>
        <dbReference type="EMBL" id="KAJ9643622.1"/>
    </source>
</evidence>
<gene>
    <name evidence="1" type="ORF">H2199_004301</name>
</gene>
<comment type="caution">
    <text evidence="1">The sequence shown here is derived from an EMBL/GenBank/DDBJ whole genome shotgun (WGS) entry which is preliminary data.</text>
</comment>
<dbReference type="Proteomes" id="UP001172680">
    <property type="component" value="Unassembled WGS sequence"/>
</dbReference>
<evidence type="ECO:0000313" key="2">
    <source>
        <dbReference type="Proteomes" id="UP001172680"/>
    </source>
</evidence>
<organism evidence="1 2">
    <name type="scientific">Coniosporium tulheliwenetii</name>
    <dbReference type="NCBI Taxonomy" id="3383036"/>
    <lineage>
        <taxon>Eukaryota</taxon>
        <taxon>Fungi</taxon>
        <taxon>Dikarya</taxon>
        <taxon>Ascomycota</taxon>
        <taxon>Pezizomycotina</taxon>
        <taxon>Dothideomycetes</taxon>
        <taxon>Dothideomycetes incertae sedis</taxon>
        <taxon>Coniosporium</taxon>
    </lineage>
</organism>
<dbReference type="EMBL" id="JAPDRP010000011">
    <property type="protein sequence ID" value="KAJ9643622.1"/>
    <property type="molecule type" value="Genomic_DNA"/>
</dbReference>
<reference evidence="1" key="1">
    <citation type="submission" date="2022-10" db="EMBL/GenBank/DDBJ databases">
        <title>Culturing micro-colonial fungi from biological soil crusts in the Mojave desert and describing Neophaeococcomyces mojavensis, and introducing the new genera and species Taxawa tesnikishii.</title>
        <authorList>
            <person name="Kurbessoian T."/>
            <person name="Stajich J.E."/>
        </authorList>
    </citation>
    <scope>NUCLEOTIDE SEQUENCE</scope>
    <source>
        <strain evidence="1">JES_115</strain>
    </source>
</reference>
<protein>
    <submittedName>
        <fullName evidence="1">Uncharacterized protein</fullName>
    </submittedName>
</protein>
<accession>A0ACC2Z8G6</accession>
<name>A0ACC2Z8G6_9PEZI</name>
<proteinExistence type="predicted"/>
<keyword evidence="2" id="KW-1185">Reference proteome</keyword>
<sequence>MVVIVDLDDEVHDPHSDTNGFASLTQLRHSLGNAISGDDEDDARPNPNINGFSAILSCYPIVSELASHLDLNSLHDLSRTCRQFRANLLQYRNQLVTQTLRCSNEDLAPSARLGRELLAAHAAWRSNGLSNGSLHPGRITSGKNCTIKPPSANTLKGRYRRLCRTCIHAPLSCLTSPQASQTMCSPSSPSPPPPAHEPDTSFTASAFSRGPCTCTETIWLCATCGNSLKNADTSYTRAWVWRKQYSHIVCGLGTGIGEGYEGVKCGREADCLASKVVEQEMVCTTEELEEMEREAARRESEGGSWVGTSYLMQEIEGIGGVVKKKVKRRVRVGAVVREHEDERDTGSYLRREQQGLVRSWCAWCERVIPGMKDLERVNGDVETDWSSSASSASSSSGRTGL</sequence>